<keyword evidence="3" id="KW-1185">Reference proteome</keyword>
<dbReference type="AlphaFoldDB" id="A0A849K6G8"/>
<reference evidence="2 3" key="2">
    <citation type="submission" date="2020-06" db="EMBL/GenBank/DDBJ databases">
        <title>Ramlibacter rhizophilus sp. nov., isolated from rhizosphere soil of national flower Mugunghwa from South Korea.</title>
        <authorList>
            <person name="Zheng-Fei Y."/>
            <person name="Huan T."/>
        </authorList>
    </citation>
    <scope>NUCLEOTIDE SEQUENCE [LARGE SCALE GENOMIC DNA]</scope>
    <source>
        <strain evidence="2 3">B156</strain>
    </source>
</reference>
<organism evidence="2 3">
    <name type="scientific">Ramlibacter montanisoli</name>
    <dbReference type="NCBI Taxonomy" id="2732512"/>
    <lineage>
        <taxon>Bacteria</taxon>
        <taxon>Pseudomonadati</taxon>
        <taxon>Pseudomonadota</taxon>
        <taxon>Betaproteobacteria</taxon>
        <taxon>Burkholderiales</taxon>
        <taxon>Comamonadaceae</taxon>
        <taxon>Ramlibacter</taxon>
    </lineage>
</organism>
<reference evidence="2 3" key="1">
    <citation type="submission" date="2020-05" db="EMBL/GenBank/DDBJ databases">
        <authorList>
            <person name="Khan S.A."/>
            <person name="Jeon C.O."/>
            <person name="Chun B.H."/>
        </authorList>
    </citation>
    <scope>NUCLEOTIDE SEQUENCE [LARGE SCALE GENOMIC DNA]</scope>
    <source>
        <strain evidence="2 3">B156</strain>
    </source>
</reference>
<sequence>MARATLFEEHASVLPHWVAQGLRDATIVCLDAHLDLQFIAPERIARLRACASAGELAQLESAHPLSPLRDACYGIEDFLYAAVQLGCCGGWCGSRRRTCWPAWTWRCTRCARWRASPGARSTPSAAPPAAGSKAA</sequence>
<accession>A0A849K6G8</accession>
<dbReference type="Proteomes" id="UP000552954">
    <property type="component" value="Unassembled WGS sequence"/>
</dbReference>
<comment type="caution">
    <text evidence="2">The sequence shown here is derived from an EMBL/GenBank/DDBJ whole genome shotgun (WGS) entry which is preliminary data.</text>
</comment>
<gene>
    <name evidence="2" type="ORF">HK415_08310</name>
</gene>
<evidence type="ECO:0000313" key="2">
    <source>
        <dbReference type="EMBL" id="NNU43160.1"/>
    </source>
</evidence>
<proteinExistence type="predicted"/>
<protein>
    <submittedName>
        <fullName evidence="2">Uncharacterized protein</fullName>
    </submittedName>
</protein>
<evidence type="ECO:0000313" key="3">
    <source>
        <dbReference type="Proteomes" id="UP000552954"/>
    </source>
</evidence>
<evidence type="ECO:0000256" key="1">
    <source>
        <dbReference type="SAM" id="MobiDB-lite"/>
    </source>
</evidence>
<dbReference type="RefSeq" id="WP_171558064.1">
    <property type="nucleotide sequence ID" value="NZ_JABFCS010000001.1"/>
</dbReference>
<name>A0A849K6G8_9BURK</name>
<feature type="region of interest" description="Disordered" evidence="1">
    <location>
        <begin position="116"/>
        <end position="135"/>
    </location>
</feature>
<dbReference type="EMBL" id="JABFCS010000001">
    <property type="protein sequence ID" value="NNU43160.1"/>
    <property type="molecule type" value="Genomic_DNA"/>
</dbReference>